<comment type="subcellular location">
    <subcellularLocation>
        <location evidence="3">Mitochondrion inner membrane</location>
    </subcellularLocation>
</comment>
<evidence type="ECO:0000313" key="5">
    <source>
        <dbReference type="Proteomes" id="UP000076871"/>
    </source>
</evidence>
<dbReference type="GO" id="GO:0005743">
    <property type="term" value="C:mitochondrial inner membrane"/>
    <property type="evidence" value="ECO:0007669"/>
    <property type="project" value="UniProtKB-SubCell"/>
</dbReference>
<keyword evidence="3" id="KW-0999">Mitochondrion inner membrane</keyword>
<dbReference type="STRING" id="1314785.A0A165EDQ4"/>
<dbReference type="Pfam" id="PF08583">
    <property type="entry name" value="Cmc1"/>
    <property type="match status" value="1"/>
</dbReference>
<sequence length="59" mass="6680">MDAISRREEDILLKTAKDKAMKECDPIVKEFAECAAGRTLSVAWNCKGKYRALQDCMVQ</sequence>
<keyword evidence="3" id="KW-0143">Chaperone</keyword>
<dbReference type="InParanoid" id="A0A165EDQ4"/>
<name>A0A165EDQ4_9APHY</name>
<keyword evidence="3" id="KW-0472">Membrane</keyword>
<dbReference type="FunCoup" id="A0A165EDQ4">
    <property type="interactions" value="177"/>
</dbReference>
<dbReference type="OrthoDB" id="6224010at2759"/>
<dbReference type="EMBL" id="KV427622">
    <property type="protein sequence ID" value="KZT06819.1"/>
    <property type="molecule type" value="Genomic_DNA"/>
</dbReference>
<dbReference type="Proteomes" id="UP000076871">
    <property type="component" value="Unassembled WGS sequence"/>
</dbReference>
<dbReference type="GeneID" id="63821401"/>
<organism evidence="4 5">
    <name type="scientific">Laetiporus sulphureus 93-53</name>
    <dbReference type="NCBI Taxonomy" id="1314785"/>
    <lineage>
        <taxon>Eukaryota</taxon>
        <taxon>Fungi</taxon>
        <taxon>Dikarya</taxon>
        <taxon>Basidiomycota</taxon>
        <taxon>Agaricomycotina</taxon>
        <taxon>Agaricomycetes</taxon>
        <taxon>Polyporales</taxon>
        <taxon>Laetiporus</taxon>
    </lineage>
</organism>
<evidence type="ECO:0000256" key="2">
    <source>
        <dbReference type="ARBA" id="ARBA00023157"/>
    </source>
</evidence>
<keyword evidence="2" id="KW-1015">Disulfide bond</keyword>
<evidence type="ECO:0000313" key="4">
    <source>
        <dbReference type="EMBL" id="KZT06819.1"/>
    </source>
</evidence>
<dbReference type="InterPro" id="IPR013892">
    <property type="entry name" value="Cyt_c_biogenesis_Cmc1-like"/>
</dbReference>
<dbReference type="RefSeq" id="XP_040764559.1">
    <property type="nucleotide sequence ID" value="XM_040904371.1"/>
</dbReference>
<reference evidence="4 5" key="1">
    <citation type="journal article" date="2016" name="Mol. Biol. Evol.">
        <title>Comparative Genomics of Early-Diverging Mushroom-Forming Fungi Provides Insights into the Origins of Lignocellulose Decay Capabilities.</title>
        <authorList>
            <person name="Nagy L.G."/>
            <person name="Riley R."/>
            <person name="Tritt A."/>
            <person name="Adam C."/>
            <person name="Daum C."/>
            <person name="Floudas D."/>
            <person name="Sun H."/>
            <person name="Yadav J.S."/>
            <person name="Pangilinan J."/>
            <person name="Larsson K.H."/>
            <person name="Matsuura K."/>
            <person name="Barry K."/>
            <person name="Labutti K."/>
            <person name="Kuo R."/>
            <person name="Ohm R.A."/>
            <person name="Bhattacharya S.S."/>
            <person name="Shirouzu T."/>
            <person name="Yoshinaga Y."/>
            <person name="Martin F.M."/>
            <person name="Grigoriev I.V."/>
            <person name="Hibbett D.S."/>
        </authorList>
    </citation>
    <scope>NUCLEOTIDE SEQUENCE [LARGE SCALE GENOMIC DNA]</scope>
    <source>
        <strain evidence="4 5">93-53</strain>
    </source>
</reference>
<keyword evidence="5" id="KW-1185">Reference proteome</keyword>
<evidence type="ECO:0000256" key="1">
    <source>
        <dbReference type="ARBA" id="ARBA00007347"/>
    </source>
</evidence>
<keyword evidence="3" id="KW-0496">Mitochondrion</keyword>
<evidence type="ECO:0000256" key="3">
    <source>
        <dbReference type="RuleBase" id="RU364104"/>
    </source>
</evidence>
<accession>A0A165EDQ4</accession>
<comment type="function">
    <text evidence="3">Required for mitochondrial cytochrome c oxidase (COX) assembly and respiration.</text>
</comment>
<dbReference type="AlphaFoldDB" id="A0A165EDQ4"/>
<comment type="similarity">
    <text evidence="1 3">Belongs to the CMC family.</text>
</comment>
<proteinExistence type="inferred from homology"/>
<protein>
    <recommendedName>
        <fullName evidence="3">COX assembly mitochondrial protein</fullName>
    </recommendedName>
</protein>
<gene>
    <name evidence="4" type="ORF">LAESUDRAFT_652605</name>
</gene>